<organism evidence="1 2">
    <name type="scientific">Echinicola strongylocentroti</name>
    <dbReference type="NCBI Taxonomy" id="1795355"/>
    <lineage>
        <taxon>Bacteria</taxon>
        <taxon>Pseudomonadati</taxon>
        <taxon>Bacteroidota</taxon>
        <taxon>Cytophagia</taxon>
        <taxon>Cytophagales</taxon>
        <taxon>Cyclobacteriaceae</taxon>
        <taxon>Echinicola</taxon>
    </lineage>
</organism>
<dbReference type="OrthoDB" id="9811577at2"/>
<dbReference type="InterPro" id="IPR021866">
    <property type="entry name" value="SpoIIAA-like"/>
</dbReference>
<evidence type="ECO:0000313" key="2">
    <source>
        <dbReference type="Proteomes" id="UP000248688"/>
    </source>
</evidence>
<dbReference type="InterPro" id="IPR038396">
    <property type="entry name" value="SpoIIAA-like_sf"/>
</dbReference>
<dbReference type="InterPro" id="IPR036513">
    <property type="entry name" value="STAS_dom_sf"/>
</dbReference>
<dbReference type="Pfam" id="PF11964">
    <property type="entry name" value="SpoIIAA-like"/>
    <property type="match status" value="1"/>
</dbReference>
<sequence>MLQILELTRDNIICTKADGNLTELDMEKIHPLIHNILKTGKKVRWYFEMENFTGWSIEGLWADAKMDLSHAKDYEKIAMVGEKKWQDWITQFMKPFTNAEIRYFDRNEKESARQWIGQ</sequence>
<keyword evidence="2" id="KW-1185">Reference proteome</keyword>
<dbReference type="AlphaFoldDB" id="A0A2Z4IEF2"/>
<gene>
    <name evidence="1" type="ORF">DN752_04510</name>
</gene>
<proteinExistence type="predicted"/>
<dbReference type="EMBL" id="CP030041">
    <property type="protein sequence ID" value="AWW29461.1"/>
    <property type="molecule type" value="Genomic_DNA"/>
</dbReference>
<dbReference type="Gene3D" id="3.40.50.10600">
    <property type="entry name" value="SpoIIaa-like domains"/>
    <property type="match status" value="1"/>
</dbReference>
<evidence type="ECO:0000313" key="1">
    <source>
        <dbReference type="EMBL" id="AWW29461.1"/>
    </source>
</evidence>
<accession>A0A2Z4IEF2</accession>
<dbReference type="SUPFAM" id="SSF52091">
    <property type="entry name" value="SpoIIaa-like"/>
    <property type="match status" value="1"/>
</dbReference>
<protein>
    <submittedName>
        <fullName evidence="1">STAS/SEC14 domain-containing protein</fullName>
    </submittedName>
</protein>
<dbReference type="RefSeq" id="WP_015268164.1">
    <property type="nucleotide sequence ID" value="NZ_CP030041.1"/>
</dbReference>
<dbReference type="KEGG" id="est:DN752_04510"/>
<reference evidence="1 2" key="1">
    <citation type="submission" date="2018-06" db="EMBL/GenBank/DDBJ databases">
        <title>Echinicola strongylocentroti sp. nov., isolated from a sea urchin Strongylocentrotus intermedius.</title>
        <authorList>
            <person name="Bae S.S."/>
        </authorList>
    </citation>
    <scope>NUCLEOTIDE SEQUENCE [LARGE SCALE GENOMIC DNA]</scope>
    <source>
        <strain evidence="1 2">MEBiC08714</strain>
    </source>
</reference>
<name>A0A2Z4IEF2_9BACT</name>
<dbReference type="Proteomes" id="UP000248688">
    <property type="component" value="Chromosome"/>
</dbReference>